<comment type="caution">
    <text evidence="2">The sequence shown here is derived from an EMBL/GenBank/DDBJ whole genome shotgun (WGS) entry which is preliminary data.</text>
</comment>
<dbReference type="Proteomes" id="UP000777438">
    <property type="component" value="Unassembled WGS sequence"/>
</dbReference>
<feature type="transmembrane region" description="Helical" evidence="1">
    <location>
        <begin position="444"/>
        <end position="468"/>
    </location>
</feature>
<evidence type="ECO:0000313" key="2">
    <source>
        <dbReference type="EMBL" id="KAH6888197.1"/>
    </source>
</evidence>
<protein>
    <submittedName>
        <fullName evidence="2">Uncharacterized protein</fullName>
    </submittedName>
</protein>
<keyword evidence="3" id="KW-1185">Reference proteome</keyword>
<evidence type="ECO:0000256" key="1">
    <source>
        <dbReference type="SAM" id="Phobius"/>
    </source>
</evidence>
<keyword evidence="1" id="KW-0472">Membrane</keyword>
<name>A0A9P8W2W6_9HYPO</name>
<keyword evidence="1" id="KW-0812">Transmembrane</keyword>
<reference evidence="2 3" key="1">
    <citation type="journal article" date="2021" name="Nat. Commun.">
        <title>Genetic determinants of endophytism in the Arabidopsis root mycobiome.</title>
        <authorList>
            <person name="Mesny F."/>
            <person name="Miyauchi S."/>
            <person name="Thiergart T."/>
            <person name="Pickel B."/>
            <person name="Atanasova L."/>
            <person name="Karlsson M."/>
            <person name="Huettel B."/>
            <person name="Barry K.W."/>
            <person name="Haridas S."/>
            <person name="Chen C."/>
            <person name="Bauer D."/>
            <person name="Andreopoulos W."/>
            <person name="Pangilinan J."/>
            <person name="LaButti K."/>
            <person name="Riley R."/>
            <person name="Lipzen A."/>
            <person name="Clum A."/>
            <person name="Drula E."/>
            <person name="Henrissat B."/>
            <person name="Kohler A."/>
            <person name="Grigoriev I.V."/>
            <person name="Martin F.M."/>
            <person name="Hacquard S."/>
        </authorList>
    </citation>
    <scope>NUCLEOTIDE SEQUENCE [LARGE SCALE GENOMIC DNA]</scope>
    <source>
        <strain evidence="2 3">MPI-CAGE-CH-0241</strain>
    </source>
</reference>
<keyword evidence="1" id="KW-1133">Transmembrane helix</keyword>
<accession>A0A9P8W2W6</accession>
<dbReference type="Pfam" id="PF11374">
    <property type="entry name" value="DUF3176"/>
    <property type="match status" value="1"/>
</dbReference>
<dbReference type="PANTHER" id="PTHR35394">
    <property type="entry name" value="DUF3176 DOMAIN-CONTAINING PROTEIN"/>
    <property type="match status" value="1"/>
</dbReference>
<dbReference type="InterPro" id="IPR021514">
    <property type="entry name" value="DUF3176"/>
</dbReference>
<dbReference type="EMBL" id="JAGPYM010000013">
    <property type="protein sequence ID" value="KAH6888197.1"/>
    <property type="molecule type" value="Genomic_DNA"/>
</dbReference>
<feature type="transmembrane region" description="Helical" evidence="1">
    <location>
        <begin position="82"/>
        <end position="100"/>
    </location>
</feature>
<proteinExistence type="predicted"/>
<dbReference type="OrthoDB" id="5242705at2759"/>
<organism evidence="2 3">
    <name type="scientific">Thelonectria olida</name>
    <dbReference type="NCBI Taxonomy" id="1576542"/>
    <lineage>
        <taxon>Eukaryota</taxon>
        <taxon>Fungi</taxon>
        <taxon>Dikarya</taxon>
        <taxon>Ascomycota</taxon>
        <taxon>Pezizomycotina</taxon>
        <taxon>Sordariomycetes</taxon>
        <taxon>Hypocreomycetidae</taxon>
        <taxon>Hypocreales</taxon>
        <taxon>Nectriaceae</taxon>
        <taxon>Thelonectria</taxon>
    </lineage>
</organism>
<dbReference type="AlphaFoldDB" id="A0A9P8W2W6"/>
<sequence>MAEDSTSLTSDGDASRTHDEATLQHNVGSEQRFDQDEGSLGQLKFLWFQKARHLSDLKRFDEAANGALGALKLLWALRTRHIITSIGSILVLISLLLVPFTQQLLDFYPCLQIDLSNKATIPRSNLVRTLTNESITAGIGNVDYGAQAAVIMGITDDEPAQVSPFCPSGNCTFTEEYASGGYCSYCKDVTDEIEVSEHNITIPGWGIATNGANSAFALELARDGFAGVRMLYSWLPYMVVNRTADRCDGGIRGGNWTCLGRGAAECYIVPCVRRYKASVKQGVLGENITSLVVALNRDYRISTALSVIDMKCINSTERALLREEGHSIFDASTEWLLYNTSQPGFPSLRSECIYEGDRMDTGSLMSYFEDVFSGSIGTQKGSLGRGDSFLGGALFNFGDVSFASISKRFDNLADALTVYVRGRYSIHPVEGNVQKAETCVKVRWPWITLAAVVLVLGVGFYAGTLWMVRCTRDDTVRHDFKTSLLPLLFHGLEGKILEAYSQDSQTVSSINHHAEDLRVRLVKDERGWGFKEEAI</sequence>
<evidence type="ECO:0000313" key="3">
    <source>
        <dbReference type="Proteomes" id="UP000777438"/>
    </source>
</evidence>
<dbReference type="PANTHER" id="PTHR35394:SF5">
    <property type="entry name" value="DUF3176 DOMAIN-CONTAINING PROTEIN"/>
    <property type="match status" value="1"/>
</dbReference>
<gene>
    <name evidence="2" type="ORF">B0T10DRAFT_607365</name>
</gene>